<keyword evidence="1" id="KW-0812">Transmembrane</keyword>
<dbReference type="EMBL" id="BMXB01000001">
    <property type="protein sequence ID" value="GHA23570.1"/>
    <property type="molecule type" value="Genomic_DNA"/>
</dbReference>
<keyword evidence="3" id="KW-1185">Reference proteome</keyword>
<feature type="transmembrane region" description="Helical" evidence="1">
    <location>
        <begin position="86"/>
        <end position="107"/>
    </location>
</feature>
<reference evidence="2" key="2">
    <citation type="submission" date="2020-09" db="EMBL/GenBank/DDBJ databases">
        <authorList>
            <person name="Sun Q."/>
            <person name="Kim S."/>
        </authorList>
    </citation>
    <scope>NUCLEOTIDE SEQUENCE</scope>
    <source>
        <strain evidence="2">KCTC 12719</strain>
    </source>
</reference>
<feature type="transmembrane region" description="Helical" evidence="1">
    <location>
        <begin position="203"/>
        <end position="221"/>
    </location>
</feature>
<feature type="transmembrane region" description="Helical" evidence="1">
    <location>
        <begin position="34"/>
        <end position="52"/>
    </location>
</feature>
<keyword evidence="1" id="KW-0472">Membrane</keyword>
<organism evidence="2 3">
    <name type="scientific">Salinimicrobium marinum</name>
    <dbReference type="NCBI Taxonomy" id="680283"/>
    <lineage>
        <taxon>Bacteria</taxon>
        <taxon>Pseudomonadati</taxon>
        <taxon>Bacteroidota</taxon>
        <taxon>Flavobacteriia</taxon>
        <taxon>Flavobacteriales</taxon>
        <taxon>Flavobacteriaceae</taxon>
        <taxon>Salinimicrobium</taxon>
    </lineage>
</organism>
<evidence type="ECO:0000313" key="2">
    <source>
        <dbReference type="EMBL" id="GHA23570.1"/>
    </source>
</evidence>
<protein>
    <recommendedName>
        <fullName evidence="4">Hemolysin III</fullName>
    </recommendedName>
</protein>
<sequence length="234" mass="26410">MSSTFEKILYLATDGGPVYKETDLTRFPVEPFNTFSNLVFLMIILFFAYKVYRETRKHYFLALCIPVLFLGFIGGTIYHATRSSAVWLYLDWVPIILLCMAASIYFVFKLDKSLLYKIGVIALIVAISIGVRRLPVPGLSKDTIGYLATAVALLLPMAWYVISTRGRYAGYILAALGSFTLAIIFRVSDRFVNTAILYMGTHWLWHLFGGISVFFLMAYIYKDANAGGRPLTVQ</sequence>
<keyword evidence="1" id="KW-1133">Transmembrane helix</keyword>
<evidence type="ECO:0008006" key="4">
    <source>
        <dbReference type="Google" id="ProtNLM"/>
    </source>
</evidence>
<dbReference type="AlphaFoldDB" id="A0A918S516"/>
<feature type="transmembrane region" description="Helical" evidence="1">
    <location>
        <begin position="143"/>
        <end position="162"/>
    </location>
</feature>
<feature type="transmembrane region" description="Helical" evidence="1">
    <location>
        <begin position="114"/>
        <end position="131"/>
    </location>
</feature>
<feature type="transmembrane region" description="Helical" evidence="1">
    <location>
        <begin position="169"/>
        <end position="188"/>
    </location>
</feature>
<gene>
    <name evidence="2" type="ORF">GCM10007103_00770</name>
</gene>
<comment type="caution">
    <text evidence="2">The sequence shown here is derived from an EMBL/GenBank/DDBJ whole genome shotgun (WGS) entry which is preliminary data.</text>
</comment>
<reference evidence="2" key="1">
    <citation type="journal article" date="2014" name="Int. J. Syst. Evol. Microbiol.">
        <title>Complete genome sequence of Corynebacterium casei LMG S-19264T (=DSM 44701T), isolated from a smear-ripened cheese.</title>
        <authorList>
            <consortium name="US DOE Joint Genome Institute (JGI-PGF)"/>
            <person name="Walter F."/>
            <person name="Albersmeier A."/>
            <person name="Kalinowski J."/>
            <person name="Ruckert C."/>
        </authorList>
    </citation>
    <scope>NUCLEOTIDE SEQUENCE</scope>
    <source>
        <strain evidence="2">KCTC 12719</strain>
    </source>
</reference>
<evidence type="ECO:0000313" key="3">
    <source>
        <dbReference type="Proteomes" id="UP000610456"/>
    </source>
</evidence>
<dbReference type="Proteomes" id="UP000610456">
    <property type="component" value="Unassembled WGS sequence"/>
</dbReference>
<name>A0A918S516_9FLAO</name>
<dbReference type="RefSeq" id="WP_189602646.1">
    <property type="nucleotide sequence ID" value="NZ_BMXB01000001.1"/>
</dbReference>
<accession>A0A918S516</accession>
<feature type="transmembrane region" description="Helical" evidence="1">
    <location>
        <begin position="59"/>
        <end position="80"/>
    </location>
</feature>
<evidence type="ECO:0000256" key="1">
    <source>
        <dbReference type="SAM" id="Phobius"/>
    </source>
</evidence>
<proteinExistence type="predicted"/>